<feature type="transmembrane region" description="Helical" evidence="9">
    <location>
        <begin position="132"/>
        <end position="151"/>
    </location>
</feature>
<organism evidence="11 12">
    <name type="scientific">Albula glossodonta</name>
    <name type="common">roundjaw bonefish</name>
    <dbReference type="NCBI Taxonomy" id="121402"/>
    <lineage>
        <taxon>Eukaryota</taxon>
        <taxon>Metazoa</taxon>
        <taxon>Chordata</taxon>
        <taxon>Craniata</taxon>
        <taxon>Vertebrata</taxon>
        <taxon>Euteleostomi</taxon>
        <taxon>Actinopterygii</taxon>
        <taxon>Neopterygii</taxon>
        <taxon>Teleostei</taxon>
        <taxon>Albuliformes</taxon>
        <taxon>Albulidae</taxon>
        <taxon>Albula</taxon>
    </lineage>
</organism>
<evidence type="ECO:0000259" key="10">
    <source>
        <dbReference type="PROSITE" id="PS50262"/>
    </source>
</evidence>
<feature type="transmembrane region" description="Helical" evidence="9">
    <location>
        <begin position="172"/>
        <end position="192"/>
    </location>
</feature>
<feature type="transmembrane region" description="Helical" evidence="9">
    <location>
        <begin position="311"/>
        <end position="329"/>
    </location>
</feature>
<comment type="subcellular location">
    <subcellularLocation>
        <location evidence="1">Membrane</location>
        <topology evidence="1">Multi-pass membrane protein</topology>
    </subcellularLocation>
</comment>
<evidence type="ECO:0000256" key="6">
    <source>
        <dbReference type="ARBA" id="ARBA00023170"/>
    </source>
</evidence>
<dbReference type="GO" id="GO:0004930">
    <property type="term" value="F:G protein-coupled receptor activity"/>
    <property type="evidence" value="ECO:0007669"/>
    <property type="project" value="UniProtKB-KW"/>
</dbReference>
<dbReference type="Pfam" id="PF00001">
    <property type="entry name" value="7tm_1"/>
    <property type="match status" value="1"/>
</dbReference>
<dbReference type="Proteomes" id="UP000824540">
    <property type="component" value="Unassembled WGS sequence"/>
</dbReference>
<keyword evidence="6 8" id="KW-0675">Receptor</keyword>
<name>A0A8T2NWL4_9TELE</name>
<keyword evidence="3 9" id="KW-1133">Transmembrane helix</keyword>
<dbReference type="PROSITE" id="PS00237">
    <property type="entry name" value="G_PROTEIN_RECEP_F1_1"/>
    <property type="match status" value="1"/>
</dbReference>
<dbReference type="PANTHER" id="PTHR46048">
    <property type="entry name" value="HYDROXYCARBOXYLIC ACID RECEPTOR 2"/>
    <property type="match status" value="1"/>
</dbReference>
<comment type="caution">
    <text evidence="11">The sequence shown here is derived from an EMBL/GenBank/DDBJ whole genome shotgun (WGS) entry which is preliminary data.</text>
</comment>
<feature type="transmembrane region" description="Helical" evidence="9">
    <location>
        <begin position="61"/>
        <end position="80"/>
    </location>
</feature>
<evidence type="ECO:0000256" key="2">
    <source>
        <dbReference type="ARBA" id="ARBA00022692"/>
    </source>
</evidence>
<gene>
    <name evidence="11" type="ORF">JZ751_011230</name>
</gene>
<keyword evidence="7 8" id="KW-0807">Transducer</keyword>
<evidence type="ECO:0000256" key="5">
    <source>
        <dbReference type="ARBA" id="ARBA00023136"/>
    </source>
</evidence>
<sequence>MLNQTFCVCQQQGTVEGVGYLAEKLEHFLKRSGRYLCHMMSNSSMHCLDTQSLVASVLPPILIVEFLIGLPGNMVALWIFCFRQQGWRSNTVYLMNLVVADFLLLAGLPFRIDNLMRGENWVFGDTLCRINLFMLAVNRSASIAFMTIVAVDRYFKVVHPHHRINQLTAQQAGMVSGVAWAVVVSLRLPLLANNLLQEHKNLNTSLCRSFSSYKDPPPGIKLHYMVFVAEFFLPFLLLIFCSLRIICILQRRKMDKDQKVQRAIRVVLLIVAVFTICFLPGIATGLTALFIKKARPKDCVTYKFVSQLFSLSIGFTYLNSALDPVIYCFSSSMFRNALKATFNSLGMFNMQLSRRVSTTSDG</sequence>
<dbReference type="InterPro" id="IPR000276">
    <property type="entry name" value="GPCR_Rhodpsn"/>
</dbReference>
<dbReference type="InterPro" id="IPR051893">
    <property type="entry name" value="HCARs"/>
</dbReference>
<protein>
    <recommendedName>
        <fullName evidence="10">G-protein coupled receptors family 1 profile domain-containing protein</fullName>
    </recommendedName>
</protein>
<dbReference type="SUPFAM" id="SSF81321">
    <property type="entry name" value="Family A G protein-coupled receptor-like"/>
    <property type="match status" value="1"/>
</dbReference>
<dbReference type="GO" id="GO:0005886">
    <property type="term" value="C:plasma membrane"/>
    <property type="evidence" value="ECO:0007669"/>
    <property type="project" value="TreeGrafter"/>
</dbReference>
<keyword evidence="4 8" id="KW-0297">G-protein coupled receptor</keyword>
<evidence type="ECO:0000256" key="9">
    <source>
        <dbReference type="SAM" id="Phobius"/>
    </source>
</evidence>
<dbReference type="InterPro" id="IPR017452">
    <property type="entry name" value="GPCR_Rhodpsn_7TM"/>
</dbReference>
<evidence type="ECO:0000313" key="11">
    <source>
        <dbReference type="EMBL" id="KAG9344559.1"/>
    </source>
</evidence>
<keyword evidence="12" id="KW-1185">Reference proteome</keyword>
<dbReference type="PROSITE" id="PS50262">
    <property type="entry name" value="G_PROTEIN_RECEP_F1_2"/>
    <property type="match status" value="1"/>
</dbReference>
<evidence type="ECO:0000256" key="8">
    <source>
        <dbReference type="RuleBase" id="RU000688"/>
    </source>
</evidence>
<feature type="transmembrane region" description="Helical" evidence="9">
    <location>
        <begin position="222"/>
        <end position="246"/>
    </location>
</feature>
<keyword evidence="5 9" id="KW-0472">Membrane</keyword>
<proteinExistence type="inferred from homology"/>
<dbReference type="PRINTS" id="PR00237">
    <property type="entry name" value="GPCRRHODOPSN"/>
</dbReference>
<keyword evidence="2 8" id="KW-0812">Transmembrane</keyword>
<accession>A0A8T2NWL4</accession>
<dbReference type="AlphaFoldDB" id="A0A8T2NWL4"/>
<dbReference type="Gene3D" id="1.20.1070.10">
    <property type="entry name" value="Rhodopsin 7-helix transmembrane proteins"/>
    <property type="match status" value="1"/>
</dbReference>
<dbReference type="PANTHER" id="PTHR46048:SF10">
    <property type="entry name" value="HYDROXYCARBOXYLIC ACID RECEPTOR 1-4-RELATED"/>
    <property type="match status" value="1"/>
</dbReference>
<evidence type="ECO:0000256" key="7">
    <source>
        <dbReference type="ARBA" id="ARBA00023224"/>
    </source>
</evidence>
<comment type="similarity">
    <text evidence="8">Belongs to the G-protein coupled receptor 1 family.</text>
</comment>
<reference evidence="11" key="1">
    <citation type="thesis" date="2021" institute="BYU ScholarsArchive" country="Provo, UT, USA">
        <title>Applications of and Algorithms for Genome Assembly and Genomic Analyses with an Emphasis on Marine Teleosts.</title>
        <authorList>
            <person name="Pickett B.D."/>
        </authorList>
    </citation>
    <scope>NUCLEOTIDE SEQUENCE</scope>
    <source>
        <strain evidence="11">HI-2016</strain>
    </source>
</reference>
<dbReference type="EMBL" id="JAFBMS010000020">
    <property type="protein sequence ID" value="KAG9344559.1"/>
    <property type="molecule type" value="Genomic_DNA"/>
</dbReference>
<evidence type="ECO:0000256" key="3">
    <source>
        <dbReference type="ARBA" id="ARBA00022989"/>
    </source>
</evidence>
<evidence type="ECO:0000256" key="1">
    <source>
        <dbReference type="ARBA" id="ARBA00004141"/>
    </source>
</evidence>
<feature type="transmembrane region" description="Helical" evidence="9">
    <location>
        <begin position="92"/>
        <end position="112"/>
    </location>
</feature>
<dbReference type="CDD" id="cd14991">
    <property type="entry name" value="7tmA_HCAR-like"/>
    <property type="match status" value="1"/>
</dbReference>
<evidence type="ECO:0000256" key="4">
    <source>
        <dbReference type="ARBA" id="ARBA00023040"/>
    </source>
</evidence>
<feature type="domain" description="G-protein coupled receptors family 1 profile" evidence="10">
    <location>
        <begin position="72"/>
        <end position="327"/>
    </location>
</feature>
<evidence type="ECO:0000313" key="12">
    <source>
        <dbReference type="Proteomes" id="UP000824540"/>
    </source>
</evidence>
<feature type="transmembrane region" description="Helical" evidence="9">
    <location>
        <begin position="266"/>
        <end position="291"/>
    </location>
</feature>
<dbReference type="OrthoDB" id="10055255at2759"/>